<feature type="chain" id="PRO_5011646103" evidence="2">
    <location>
        <begin position="22"/>
        <end position="98"/>
    </location>
</feature>
<dbReference type="STRING" id="571933.SAMN05216362_10441"/>
<evidence type="ECO:0000313" key="4">
    <source>
        <dbReference type="Proteomes" id="UP000199427"/>
    </source>
</evidence>
<dbReference type="OrthoDB" id="2971205at2"/>
<keyword evidence="4" id="KW-1185">Reference proteome</keyword>
<evidence type="ECO:0000256" key="2">
    <source>
        <dbReference type="SAM" id="SignalP"/>
    </source>
</evidence>
<keyword evidence="2" id="KW-0732">Signal</keyword>
<evidence type="ECO:0000256" key="1">
    <source>
        <dbReference type="SAM" id="MobiDB-lite"/>
    </source>
</evidence>
<evidence type="ECO:0000313" key="3">
    <source>
        <dbReference type="EMBL" id="SEP90706.1"/>
    </source>
</evidence>
<feature type="signal peptide" evidence="2">
    <location>
        <begin position="1"/>
        <end position="21"/>
    </location>
</feature>
<dbReference type="AlphaFoldDB" id="A0A1H9BP52"/>
<dbReference type="RefSeq" id="WP_091772632.1">
    <property type="nucleotide sequence ID" value="NZ_FOES01000004.1"/>
</dbReference>
<organism evidence="3 4">
    <name type="scientific">Piscibacillus halophilus</name>
    <dbReference type="NCBI Taxonomy" id="571933"/>
    <lineage>
        <taxon>Bacteria</taxon>
        <taxon>Bacillati</taxon>
        <taxon>Bacillota</taxon>
        <taxon>Bacilli</taxon>
        <taxon>Bacillales</taxon>
        <taxon>Bacillaceae</taxon>
        <taxon>Piscibacillus</taxon>
    </lineage>
</organism>
<gene>
    <name evidence="3" type="ORF">SAMN05216362_10441</name>
</gene>
<protein>
    <submittedName>
        <fullName evidence="3">Uncharacterized protein</fullName>
    </submittedName>
</protein>
<dbReference type="Proteomes" id="UP000199427">
    <property type="component" value="Unassembled WGS sequence"/>
</dbReference>
<proteinExistence type="predicted"/>
<feature type="region of interest" description="Disordered" evidence="1">
    <location>
        <begin position="27"/>
        <end position="52"/>
    </location>
</feature>
<accession>A0A1H9BP52</accession>
<reference evidence="3 4" key="1">
    <citation type="submission" date="2016-10" db="EMBL/GenBank/DDBJ databases">
        <authorList>
            <person name="de Groot N.N."/>
        </authorList>
    </citation>
    <scope>NUCLEOTIDE SEQUENCE [LARGE SCALE GENOMIC DNA]</scope>
    <source>
        <strain evidence="3 4">DSM 21633</strain>
    </source>
</reference>
<dbReference type="EMBL" id="FOES01000004">
    <property type="protein sequence ID" value="SEP90706.1"/>
    <property type="molecule type" value="Genomic_DNA"/>
</dbReference>
<name>A0A1H9BP52_9BACI</name>
<sequence length="98" mass="11421">MRAFFWIIVCFFIFYLGMQTATTNQTEPEVNTIQTEEDLKQSSVSTDSFEETHNEVLNEEVTTNSGSFYTVASSLENFVKTLFSVIFQFLYRFSAMFF</sequence>